<evidence type="ECO:0000313" key="1">
    <source>
        <dbReference type="Proteomes" id="UP000887577"/>
    </source>
</evidence>
<evidence type="ECO:0000313" key="2">
    <source>
        <dbReference type="WBParaSite" id="PSU_v2.g18984.t1"/>
    </source>
</evidence>
<reference evidence="2" key="1">
    <citation type="submission" date="2022-11" db="UniProtKB">
        <authorList>
            <consortium name="WormBaseParasite"/>
        </authorList>
    </citation>
    <scope>IDENTIFICATION</scope>
</reference>
<name>A0A914YI39_9BILA</name>
<dbReference type="WBParaSite" id="PSU_v2.g18984.t1">
    <property type="protein sequence ID" value="PSU_v2.g18984.t1"/>
    <property type="gene ID" value="PSU_v2.g18984"/>
</dbReference>
<organism evidence="1 2">
    <name type="scientific">Panagrolaimus superbus</name>
    <dbReference type="NCBI Taxonomy" id="310955"/>
    <lineage>
        <taxon>Eukaryota</taxon>
        <taxon>Metazoa</taxon>
        <taxon>Ecdysozoa</taxon>
        <taxon>Nematoda</taxon>
        <taxon>Chromadorea</taxon>
        <taxon>Rhabditida</taxon>
        <taxon>Tylenchina</taxon>
        <taxon>Panagrolaimomorpha</taxon>
        <taxon>Panagrolaimoidea</taxon>
        <taxon>Panagrolaimidae</taxon>
        <taxon>Panagrolaimus</taxon>
    </lineage>
</organism>
<proteinExistence type="predicted"/>
<keyword evidence="1" id="KW-1185">Reference proteome</keyword>
<accession>A0A914YI39</accession>
<protein>
    <submittedName>
        <fullName evidence="2">Uncharacterized protein</fullName>
    </submittedName>
</protein>
<sequence>MSNHNSAEYLERVKNMLFHNLKQIDFAPSVGMHEVPASVTVDYTAPIDNANPDVRIPDEISDRIIEHENELYGLFS</sequence>
<dbReference type="AlphaFoldDB" id="A0A914YI39"/>
<dbReference type="Proteomes" id="UP000887577">
    <property type="component" value="Unplaced"/>
</dbReference>